<dbReference type="Proteomes" id="UP001281147">
    <property type="component" value="Unassembled WGS sequence"/>
</dbReference>
<sequence length="532" mass="60713">MATITGFQGKQWVAGTKDYDEYDYSYSYSTYGDKRLHPALIIQPNSVDDIVTAVKYAKKANIAIAVRTGGHQYSGASSTYAPNIQLDLKHTFKTDADRQMFEKDGRSLVRTSVSWSLLEFNDWLGSKSCFVPHGQCIGVHLGGHVQTGGYGQLGRSFGLLGDHVLSLEIVDHNGDVKEITKQNAPEMFFAILGGSPGNLGVLTHFTVEVHNDGDYGGFSKEQGGPRGLKAIHLYHPDTVKRLLKILVEMSDNPDYPRNYDLCISVLSSDFPILKWFKHSNRDAIDHHFREDHPEIYGEDDRPLWPRTIVVFAQWVPLGPDDVCDMSWFEKLNHGALWGEVEENVMSKMTSKWLFRAEREFELPYIKRTYFTKSNTLGKDGWVDWVTARVDEIIDPVFNNCWLSCQFQCFGGKNSKFTTNADNGTAYSWRDSSMCATTDCFYAEEARQTAADWQYINDHQGVGQDGIFSKQDRRVLWGSWGDFDFDKVWSCYHEDREKYERVMEVRKKADPDGVFTPNSFCVKRADREIRTQL</sequence>
<gene>
    <name evidence="1" type="ORF">LTR37_003140</name>
</gene>
<name>A0ACC3NTW9_9PEZI</name>
<comment type="caution">
    <text evidence="1">The sequence shown here is derived from an EMBL/GenBank/DDBJ whole genome shotgun (WGS) entry which is preliminary data.</text>
</comment>
<dbReference type="EMBL" id="JAUTXU010000017">
    <property type="protein sequence ID" value="KAK3721584.1"/>
    <property type="molecule type" value="Genomic_DNA"/>
</dbReference>
<protein>
    <submittedName>
        <fullName evidence="1">Uncharacterized protein</fullName>
    </submittedName>
</protein>
<accession>A0ACC3NTW9</accession>
<evidence type="ECO:0000313" key="2">
    <source>
        <dbReference type="Proteomes" id="UP001281147"/>
    </source>
</evidence>
<organism evidence="1 2">
    <name type="scientific">Vermiconidia calcicola</name>
    <dbReference type="NCBI Taxonomy" id="1690605"/>
    <lineage>
        <taxon>Eukaryota</taxon>
        <taxon>Fungi</taxon>
        <taxon>Dikarya</taxon>
        <taxon>Ascomycota</taxon>
        <taxon>Pezizomycotina</taxon>
        <taxon>Dothideomycetes</taxon>
        <taxon>Dothideomycetidae</taxon>
        <taxon>Mycosphaerellales</taxon>
        <taxon>Extremaceae</taxon>
        <taxon>Vermiconidia</taxon>
    </lineage>
</organism>
<evidence type="ECO:0000313" key="1">
    <source>
        <dbReference type="EMBL" id="KAK3721584.1"/>
    </source>
</evidence>
<reference evidence="1" key="1">
    <citation type="submission" date="2023-07" db="EMBL/GenBank/DDBJ databases">
        <title>Black Yeasts Isolated from many extreme environments.</title>
        <authorList>
            <person name="Coleine C."/>
            <person name="Stajich J.E."/>
            <person name="Selbmann L."/>
        </authorList>
    </citation>
    <scope>NUCLEOTIDE SEQUENCE</scope>
    <source>
        <strain evidence="1">CCFEE 5714</strain>
    </source>
</reference>
<proteinExistence type="predicted"/>
<keyword evidence="2" id="KW-1185">Reference proteome</keyword>